<proteinExistence type="predicted"/>
<accession>A0ABP9QZJ8</accession>
<gene>
    <name evidence="2" type="ORF">GCM10023321_65790</name>
</gene>
<feature type="compositionally biased region" description="Low complexity" evidence="1">
    <location>
        <begin position="64"/>
        <end position="83"/>
    </location>
</feature>
<reference evidence="3" key="1">
    <citation type="journal article" date="2019" name="Int. J. Syst. Evol. Microbiol.">
        <title>The Global Catalogue of Microorganisms (GCM) 10K type strain sequencing project: providing services to taxonomists for standard genome sequencing and annotation.</title>
        <authorList>
            <consortium name="The Broad Institute Genomics Platform"/>
            <consortium name="The Broad Institute Genome Sequencing Center for Infectious Disease"/>
            <person name="Wu L."/>
            <person name="Ma J."/>
        </authorList>
    </citation>
    <scope>NUCLEOTIDE SEQUENCE [LARGE SCALE GENOMIC DNA]</scope>
    <source>
        <strain evidence="3">JCM 18303</strain>
    </source>
</reference>
<organism evidence="2 3">
    <name type="scientific">Pseudonocardia eucalypti</name>
    <dbReference type="NCBI Taxonomy" id="648755"/>
    <lineage>
        <taxon>Bacteria</taxon>
        <taxon>Bacillati</taxon>
        <taxon>Actinomycetota</taxon>
        <taxon>Actinomycetes</taxon>
        <taxon>Pseudonocardiales</taxon>
        <taxon>Pseudonocardiaceae</taxon>
        <taxon>Pseudonocardia</taxon>
    </lineage>
</organism>
<name>A0ABP9QZJ8_9PSEU</name>
<evidence type="ECO:0000313" key="3">
    <source>
        <dbReference type="Proteomes" id="UP001428817"/>
    </source>
</evidence>
<evidence type="ECO:0000313" key="2">
    <source>
        <dbReference type="EMBL" id="GAA5169727.1"/>
    </source>
</evidence>
<sequence length="210" mass="21650">MPIRSPKGRGAAYRVFWQWPLRSPARLFGCVVALLALAIGANAAFGLLPSKAERGGVFGSARHAAPGSSGTAPGATGLAPTEGQPNRLPPVAELTPRALPPAQAPPAALTVAAKWTKAWAHHPPGTSTASWVTGLRPYTTEEYLGVLSTVDPANIPATAVTGPARATVVAPSSVRVQVPTDAVNLVVLVVNTGGEWRVAGYDRAETANTR</sequence>
<dbReference type="RefSeq" id="WP_185066264.1">
    <property type="nucleotide sequence ID" value="NZ_BAABJP010000043.1"/>
</dbReference>
<evidence type="ECO:0008006" key="4">
    <source>
        <dbReference type="Google" id="ProtNLM"/>
    </source>
</evidence>
<keyword evidence="3" id="KW-1185">Reference proteome</keyword>
<evidence type="ECO:0000256" key="1">
    <source>
        <dbReference type="SAM" id="MobiDB-lite"/>
    </source>
</evidence>
<feature type="region of interest" description="Disordered" evidence="1">
    <location>
        <begin position="59"/>
        <end position="88"/>
    </location>
</feature>
<dbReference type="Proteomes" id="UP001428817">
    <property type="component" value="Unassembled WGS sequence"/>
</dbReference>
<comment type="caution">
    <text evidence="2">The sequence shown here is derived from an EMBL/GenBank/DDBJ whole genome shotgun (WGS) entry which is preliminary data.</text>
</comment>
<protein>
    <recommendedName>
        <fullName evidence="4">Secreted protein</fullName>
    </recommendedName>
</protein>
<dbReference type="EMBL" id="BAABJP010000043">
    <property type="protein sequence ID" value="GAA5169727.1"/>
    <property type="molecule type" value="Genomic_DNA"/>
</dbReference>